<name>A0ABS2GWF7_9LACO</name>
<dbReference type="Pfam" id="PF06028">
    <property type="entry name" value="DUF915"/>
    <property type="match status" value="1"/>
</dbReference>
<dbReference type="SUPFAM" id="SSF53474">
    <property type="entry name" value="alpha/beta-Hydrolases"/>
    <property type="match status" value="1"/>
</dbReference>
<reference evidence="2 3" key="1">
    <citation type="journal article" date="2021" name="Sci. Rep.">
        <title>The distribution of antibiotic resistance genes in chicken gut microbiota commensals.</title>
        <authorList>
            <person name="Juricova H."/>
            <person name="Matiasovicova J."/>
            <person name="Kubasova T."/>
            <person name="Cejkova D."/>
            <person name="Rychlik I."/>
        </authorList>
    </citation>
    <scope>NUCLEOTIDE SEQUENCE [LARGE SCALE GENOMIC DNA]</scope>
    <source>
        <strain evidence="2 3">An574</strain>
    </source>
</reference>
<gene>
    <name evidence="2" type="ORF">H5975_03815</name>
</gene>
<evidence type="ECO:0000313" key="2">
    <source>
        <dbReference type="EMBL" id="MBM6940620.1"/>
    </source>
</evidence>
<organism evidence="2 3">
    <name type="scientific">Limosilactobacillus coleohominis</name>
    <dbReference type="NCBI Taxonomy" id="181675"/>
    <lineage>
        <taxon>Bacteria</taxon>
        <taxon>Bacillati</taxon>
        <taxon>Bacillota</taxon>
        <taxon>Bacilli</taxon>
        <taxon>Lactobacillales</taxon>
        <taxon>Lactobacillaceae</taxon>
        <taxon>Limosilactobacillus</taxon>
    </lineage>
</organism>
<keyword evidence="1" id="KW-0812">Transmembrane</keyword>
<keyword evidence="2" id="KW-0378">Hydrolase</keyword>
<keyword evidence="1" id="KW-0472">Membrane</keyword>
<dbReference type="GO" id="GO:0016787">
    <property type="term" value="F:hydrolase activity"/>
    <property type="evidence" value="ECO:0007669"/>
    <property type="project" value="UniProtKB-KW"/>
</dbReference>
<feature type="transmembrane region" description="Helical" evidence="1">
    <location>
        <begin position="12"/>
        <end position="28"/>
    </location>
</feature>
<evidence type="ECO:0000256" key="1">
    <source>
        <dbReference type="SAM" id="Phobius"/>
    </source>
</evidence>
<dbReference type="InterPro" id="IPR010315">
    <property type="entry name" value="DUF915_hydro-like"/>
</dbReference>
<dbReference type="Gene3D" id="3.40.50.1820">
    <property type="entry name" value="alpha/beta hydrolase"/>
    <property type="match status" value="1"/>
</dbReference>
<comment type="caution">
    <text evidence="2">The sequence shown here is derived from an EMBL/GenBank/DDBJ whole genome shotgun (WGS) entry which is preliminary data.</text>
</comment>
<sequence length="281" mass="32993">MIAKVGRVMIRIILIMILIGGAVQLYLLRGSKEQSIQTNNPQVRYQSTPTLLIPGWGGNTWTYQKLISTAQERNVAQKRMTIWVAPNGHVRIKGDINRKNAIIQLLYDWNYTPGYQDQTKQLTRVMRILHNQYHIRNLNVVAHSYGGTEWLHAYIRSPDIQKNMRFPKVILLGTPVDETFGERTKFTKWLFKKSKDRNFKLMERQIRHTSLVRIGKIYNWMGAKGGRTDGEVPHIQSEMLRSLLHNQRINYAEHVYSHTNHVQLHQKKQILNDILKTLWYK</sequence>
<accession>A0ABS2GWF7</accession>
<keyword evidence="3" id="KW-1185">Reference proteome</keyword>
<keyword evidence="1" id="KW-1133">Transmembrane helix</keyword>
<evidence type="ECO:0000313" key="3">
    <source>
        <dbReference type="Proteomes" id="UP000785625"/>
    </source>
</evidence>
<dbReference type="Proteomes" id="UP000785625">
    <property type="component" value="Unassembled WGS sequence"/>
</dbReference>
<proteinExistence type="predicted"/>
<dbReference type="EMBL" id="JACJKU010000026">
    <property type="protein sequence ID" value="MBM6940620.1"/>
    <property type="molecule type" value="Genomic_DNA"/>
</dbReference>
<dbReference type="RefSeq" id="WP_204784936.1">
    <property type="nucleotide sequence ID" value="NZ_JACJKU010000026.1"/>
</dbReference>
<dbReference type="InterPro" id="IPR029058">
    <property type="entry name" value="AB_hydrolase_fold"/>
</dbReference>
<protein>
    <submittedName>
        <fullName evidence="2">Alpha/beta hydrolase</fullName>
    </submittedName>
</protein>